<dbReference type="Gene3D" id="1.20.1280.50">
    <property type="match status" value="1"/>
</dbReference>
<organism evidence="2 3">
    <name type="scientific">Phialophora macrospora</name>
    <dbReference type="NCBI Taxonomy" id="1851006"/>
    <lineage>
        <taxon>Eukaryota</taxon>
        <taxon>Fungi</taxon>
        <taxon>Dikarya</taxon>
        <taxon>Ascomycota</taxon>
        <taxon>Pezizomycotina</taxon>
        <taxon>Eurotiomycetes</taxon>
        <taxon>Chaetothyriomycetidae</taxon>
        <taxon>Chaetothyriales</taxon>
        <taxon>Herpotrichiellaceae</taxon>
        <taxon>Phialophora</taxon>
    </lineage>
</organism>
<dbReference type="SUPFAM" id="SSF81383">
    <property type="entry name" value="F-box domain"/>
    <property type="match status" value="1"/>
</dbReference>
<dbReference type="EMBL" id="KN846958">
    <property type="protein sequence ID" value="KIW68986.1"/>
    <property type="molecule type" value="Genomic_DNA"/>
</dbReference>
<dbReference type="InterPro" id="IPR001810">
    <property type="entry name" value="F-box_dom"/>
</dbReference>
<dbReference type="CDD" id="cd09917">
    <property type="entry name" value="F-box_SF"/>
    <property type="match status" value="1"/>
</dbReference>
<dbReference type="STRING" id="5601.A0A0D2CV23"/>
<evidence type="ECO:0000313" key="2">
    <source>
        <dbReference type="EMBL" id="KIW68986.1"/>
    </source>
</evidence>
<feature type="domain" description="F-box" evidence="1">
    <location>
        <begin position="8"/>
        <end position="53"/>
    </location>
</feature>
<dbReference type="Proteomes" id="UP000054266">
    <property type="component" value="Unassembled WGS sequence"/>
</dbReference>
<name>A0A0D2CV23_9EURO</name>
<dbReference type="Pfam" id="PF12937">
    <property type="entry name" value="F-box-like"/>
    <property type="match status" value="1"/>
</dbReference>
<dbReference type="InterPro" id="IPR032675">
    <property type="entry name" value="LRR_dom_sf"/>
</dbReference>
<sequence>MIAQTPMALLLLHLPDEVLINIFSFFDFRTLCHITYVCKHFDDLAEPFLYHTIQITSGSQASALSASLHANPRRATWIRSLLVSTKFGDDHGLSTLPPYIALMRNLHTLRLETPDCNTKFPDERVPWVNLQDRYERIFEAASAVVPDEAERALPHLKHCTLHFVDGQKEIYSMTKYAMLFLHPRLKSLTMSCASTDFPDRLLTQFQEDETLVGSTDLEHLHLEECDINSPSLAILLSFPRALKSLKISEGIRYDGMFTRSSRMHGNVTPGSFVDAIAERCTESLEHLSLSLGYSRPSHQSFNHPGQHLNLSKFCAMKQLDLDVRTVNLVRVRALCDHATWRRLPPNLETLKVFGIPLGDRPPFHARRRVWFPFDTCIVTDKVRHGVRLLKNLVYSYEYYREDDEPRLSVSDDGDTVEQISQVLLAQRLMVEKCKELLPVFQKAAVRLEVEMVALPNGFIPPYLYTEDKPKYFTLWESAPR</sequence>
<evidence type="ECO:0000259" key="1">
    <source>
        <dbReference type="PROSITE" id="PS50181"/>
    </source>
</evidence>
<reference evidence="2 3" key="1">
    <citation type="submission" date="2015-01" db="EMBL/GenBank/DDBJ databases">
        <title>The Genome Sequence of Capronia semiimmersa CBS27337.</title>
        <authorList>
            <consortium name="The Broad Institute Genomics Platform"/>
            <person name="Cuomo C."/>
            <person name="de Hoog S."/>
            <person name="Gorbushina A."/>
            <person name="Stielow B."/>
            <person name="Teixiera M."/>
            <person name="Abouelleil A."/>
            <person name="Chapman S.B."/>
            <person name="Priest M."/>
            <person name="Young S.K."/>
            <person name="Wortman J."/>
            <person name="Nusbaum C."/>
            <person name="Birren B."/>
        </authorList>
    </citation>
    <scope>NUCLEOTIDE SEQUENCE [LARGE SCALE GENOMIC DNA]</scope>
    <source>
        <strain evidence="2 3">CBS 27337</strain>
    </source>
</reference>
<dbReference type="InterPro" id="IPR036047">
    <property type="entry name" value="F-box-like_dom_sf"/>
</dbReference>
<keyword evidence="3" id="KW-1185">Reference proteome</keyword>
<dbReference type="Gene3D" id="3.80.10.10">
    <property type="entry name" value="Ribonuclease Inhibitor"/>
    <property type="match status" value="1"/>
</dbReference>
<dbReference type="SUPFAM" id="SSF52047">
    <property type="entry name" value="RNI-like"/>
    <property type="match status" value="1"/>
</dbReference>
<dbReference type="AlphaFoldDB" id="A0A0D2CV23"/>
<gene>
    <name evidence="2" type="ORF">PV04_04893</name>
</gene>
<proteinExistence type="predicted"/>
<dbReference type="HOGENOM" id="CLU_567448_0_0_1"/>
<protein>
    <recommendedName>
        <fullName evidence="1">F-box domain-containing protein</fullName>
    </recommendedName>
</protein>
<dbReference type="PROSITE" id="PS50181">
    <property type="entry name" value="FBOX"/>
    <property type="match status" value="1"/>
</dbReference>
<accession>A0A0D2CV23</accession>
<evidence type="ECO:0000313" key="3">
    <source>
        <dbReference type="Proteomes" id="UP000054266"/>
    </source>
</evidence>